<dbReference type="EMBL" id="CADEPI010000337">
    <property type="protein sequence ID" value="CAB3384128.1"/>
    <property type="molecule type" value="Genomic_DNA"/>
</dbReference>
<dbReference type="AlphaFoldDB" id="A0A8S1DV95"/>
<gene>
    <name evidence="1" type="ORF">CLODIP_2_CD05881</name>
</gene>
<reference evidence="1 2" key="1">
    <citation type="submission" date="2020-04" db="EMBL/GenBank/DDBJ databases">
        <authorList>
            <person name="Alioto T."/>
            <person name="Alioto T."/>
            <person name="Gomez Garrido J."/>
        </authorList>
    </citation>
    <scope>NUCLEOTIDE SEQUENCE [LARGE SCALE GENOMIC DNA]</scope>
</reference>
<organism evidence="1 2">
    <name type="scientific">Cloeon dipterum</name>
    <dbReference type="NCBI Taxonomy" id="197152"/>
    <lineage>
        <taxon>Eukaryota</taxon>
        <taxon>Metazoa</taxon>
        <taxon>Ecdysozoa</taxon>
        <taxon>Arthropoda</taxon>
        <taxon>Hexapoda</taxon>
        <taxon>Insecta</taxon>
        <taxon>Pterygota</taxon>
        <taxon>Palaeoptera</taxon>
        <taxon>Ephemeroptera</taxon>
        <taxon>Pisciforma</taxon>
        <taxon>Baetidae</taxon>
        <taxon>Cloeon</taxon>
    </lineage>
</organism>
<comment type="caution">
    <text evidence="1">The sequence shown here is derived from an EMBL/GenBank/DDBJ whole genome shotgun (WGS) entry which is preliminary data.</text>
</comment>
<evidence type="ECO:0000313" key="1">
    <source>
        <dbReference type="EMBL" id="CAB3384128.1"/>
    </source>
</evidence>
<evidence type="ECO:0000313" key="2">
    <source>
        <dbReference type="Proteomes" id="UP000494165"/>
    </source>
</evidence>
<name>A0A8S1DV95_9INSE</name>
<dbReference type="Proteomes" id="UP000494165">
    <property type="component" value="Unassembled WGS sequence"/>
</dbReference>
<accession>A0A8S1DV95</accession>
<protein>
    <submittedName>
        <fullName evidence="1">Uncharacterized protein</fullName>
    </submittedName>
</protein>
<dbReference type="PANTHER" id="PTHR31649:SF1">
    <property type="entry name" value="FARNESOIC ACID O-METHYL TRANSFERASE DOMAIN-CONTAINING PROTEIN"/>
    <property type="match status" value="1"/>
</dbReference>
<dbReference type="PANTHER" id="PTHR31649">
    <property type="entry name" value="AGAP009604-PA"/>
    <property type="match status" value="1"/>
</dbReference>
<dbReference type="Pfam" id="PF11901">
    <property type="entry name" value="DM9"/>
    <property type="match status" value="1"/>
</dbReference>
<proteinExistence type="predicted"/>
<keyword evidence="2" id="KW-1185">Reference proteome</keyword>
<dbReference type="InterPro" id="IPR006616">
    <property type="entry name" value="DM9_repeat"/>
</dbReference>
<sequence length="203" mass="22444">MRVFLTQVQITKVVICLLLNKKSVHSIDSSRPGHSIFSIQPSHISGSRRTSPNSSTKMSTIGWLNVRGGKTLNTSIIDPAYYVNGEPPVCIARAWHAGHLLPGYVRLSNHTGYFVHRREVVKKMAYQLLLVGSLEWQEVGEGEPVPENAVKVGKTCRGPLFLGKADVNGEDLLGMVTDSVCSIATDERVFETRRFSILVQVKD</sequence>